<protein>
    <submittedName>
        <fullName evidence="2">Uncharacterized protein</fullName>
    </submittedName>
</protein>
<feature type="compositionally biased region" description="Low complexity" evidence="1">
    <location>
        <begin position="7"/>
        <end position="20"/>
    </location>
</feature>
<name>A0A286UG42_9AGAM</name>
<comment type="caution">
    <text evidence="2">The sequence shown here is derived from an EMBL/GenBank/DDBJ whole genome shotgun (WGS) entry which is preliminary data.</text>
</comment>
<dbReference type="STRING" id="2282107.A0A286UG42"/>
<accession>A0A286UG42</accession>
<feature type="region of interest" description="Disordered" evidence="1">
    <location>
        <begin position="1"/>
        <end position="77"/>
    </location>
</feature>
<dbReference type="GO" id="GO:0003725">
    <property type="term" value="F:double-stranded RNA binding"/>
    <property type="evidence" value="ECO:0007669"/>
    <property type="project" value="InterPro"/>
</dbReference>
<feature type="compositionally biased region" description="Basic and acidic residues" evidence="1">
    <location>
        <begin position="33"/>
        <end position="42"/>
    </location>
</feature>
<dbReference type="PANTHER" id="PTHR13507">
    <property type="entry name" value="PRKR-INTERACTING PROTEIN 1"/>
    <property type="match status" value="1"/>
</dbReference>
<feature type="region of interest" description="Disordered" evidence="1">
    <location>
        <begin position="99"/>
        <end position="218"/>
    </location>
</feature>
<proteinExistence type="predicted"/>
<sequence>MSSASRSPEPNNGRESSSSSRHAKSALDLQRMQLERLLKDPSKPAYVPAPPKEKTIRPPREMMKNVQGSSAGAGSGEFHVYKASRRREYERLKLMDDVTAKEAATREFEEKRRKWEEEADAKTAKNRAKRQKKKEAAKARSKGNVGQNESDKSKTREYSQTDGDVPFKKRRLVNGEAVVFRKPGEDEGSDSEDGDGPGPLPPKESEVNFETSSTPIDETLQYEAKDAAKITIIDDD</sequence>
<dbReference type="EMBL" id="NBII01000005">
    <property type="protein sequence ID" value="PAV18435.1"/>
    <property type="molecule type" value="Genomic_DNA"/>
</dbReference>
<dbReference type="InParanoid" id="A0A286UG42"/>
<dbReference type="InterPro" id="IPR009548">
    <property type="entry name" value="Prkrip1"/>
</dbReference>
<feature type="compositionally biased region" description="Basic and acidic residues" evidence="1">
    <location>
        <begin position="99"/>
        <end position="123"/>
    </location>
</feature>
<evidence type="ECO:0000313" key="2">
    <source>
        <dbReference type="EMBL" id="PAV18435.1"/>
    </source>
</evidence>
<reference evidence="2 3" key="1">
    <citation type="journal article" date="2017" name="Mol. Ecol.">
        <title>Comparative and population genomic landscape of Phellinus noxius: A hypervariable fungus causing root rot in trees.</title>
        <authorList>
            <person name="Chung C.L."/>
            <person name="Lee T.J."/>
            <person name="Akiba M."/>
            <person name="Lee H.H."/>
            <person name="Kuo T.H."/>
            <person name="Liu D."/>
            <person name="Ke H.M."/>
            <person name="Yokoi T."/>
            <person name="Roa M.B."/>
            <person name="Lu M.J."/>
            <person name="Chang Y.Y."/>
            <person name="Ann P.J."/>
            <person name="Tsai J.N."/>
            <person name="Chen C.Y."/>
            <person name="Tzean S.S."/>
            <person name="Ota Y."/>
            <person name="Hattori T."/>
            <person name="Sahashi N."/>
            <person name="Liou R.F."/>
            <person name="Kikuchi T."/>
            <person name="Tsai I.J."/>
        </authorList>
    </citation>
    <scope>NUCLEOTIDE SEQUENCE [LARGE SCALE GENOMIC DNA]</scope>
    <source>
        <strain evidence="2 3">FFPRI411160</strain>
    </source>
</reference>
<dbReference type="GO" id="GO:0019901">
    <property type="term" value="F:protein kinase binding"/>
    <property type="evidence" value="ECO:0007669"/>
    <property type="project" value="TreeGrafter"/>
</dbReference>
<feature type="compositionally biased region" description="Basic and acidic residues" evidence="1">
    <location>
        <begin position="51"/>
        <end position="63"/>
    </location>
</feature>
<dbReference type="GO" id="GO:0005730">
    <property type="term" value="C:nucleolus"/>
    <property type="evidence" value="ECO:0007669"/>
    <property type="project" value="TreeGrafter"/>
</dbReference>
<organism evidence="2 3">
    <name type="scientific">Pyrrhoderma noxium</name>
    <dbReference type="NCBI Taxonomy" id="2282107"/>
    <lineage>
        <taxon>Eukaryota</taxon>
        <taxon>Fungi</taxon>
        <taxon>Dikarya</taxon>
        <taxon>Basidiomycota</taxon>
        <taxon>Agaricomycotina</taxon>
        <taxon>Agaricomycetes</taxon>
        <taxon>Hymenochaetales</taxon>
        <taxon>Hymenochaetaceae</taxon>
        <taxon>Pyrrhoderma</taxon>
    </lineage>
</organism>
<gene>
    <name evidence="2" type="ORF">PNOK_0527700</name>
</gene>
<dbReference type="GO" id="GO:0004860">
    <property type="term" value="F:protein kinase inhibitor activity"/>
    <property type="evidence" value="ECO:0007669"/>
    <property type="project" value="TreeGrafter"/>
</dbReference>
<dbReference type="AlphaFoldDB" id="A0A286UG42"/>
<feature type="compositionally biased region" description="Basic and acidic residues" evidence="1">
    <location>
        <begin position="149"/>
        <end position="159"/>
    </location>
</feature>
<evidence type="ECO:0000313" key="3">
    <source>
        <dbReference type="Proteomes" id="UP000217199"/>
    </source>
</evidence>
<feature type="compositionally biased region" description="Basic residues" evidence="1">
    <location>
        <begin position="124"/>
        <end position="141"/>
    </location>
</feature>
<dbReference type="OrthoDB" id="10067079at2759"/>
<dbReference type="Pfam" id="PF06658">
    <property type="entry name" value="DUF1168"/>
    <property type="match status" value="1"/>
</dbReference>
<dbReference type="PANTHER" id="PTHR13507:SF0">
    <property type="entry name" value="PRKR-INTERACTING PROTEIN 1"/>
    <property type="match status" value="1"/>
</dbReference>
<keyword evidence="3" id="KW-1185">Reference proteome</keyword>
<feature type="compositionally biased region" description="Acidic residues" evidence="1">
    <location>
        <begin position="186"/>
        <end position="195"/>
    </location>
</feature>
<dbReference type="Proteomes" id="UP000217199">
    <property type="component" value="Unassembled WGS sequence"/>
</dbReference>
<evidence type="ECO:0000256" key="1">
    <source>
        <dbReference type="SAM" id="MobiDB-lite"/>
    </source>
</evidence>